<keyword evidence="8" id="KW-1185">Reference proteome</keyword>
<dbReference type="PROSITE" id="PS50977">
    <property type="entry name" value="HTH_TETR_2"/>
    <property type="match status" value="1"/>
</dbReference>
<name>A0A1X0JG15_9MYCO</name>
<evidence type="ECO:0000256" key="1">
    <source>
        <dbReference type="ARBA" id="ARBA00023015"/>
    </source>
</evidence>
<dbReference type="SUPFAM" id="SSF46689">
    <property type="entry name" value="Homeodomain-like"/>
    <property type="match status" value="1"/>
</dbReference>
<dbReference type="OrthoDB" id="4823039at2"/>
<dbReference type="InterPro" id="IPR050109">
    <property type="entry name" value="HTH-type_TetR-like_transc_reg"/>
</dbReference>
<dbReference type="EMBL" id="MVIM01000021">
    <property type="protein sequence ID" value="ORB61714.1"/>
    <property type="molecule type" value="Genomic_DNA"/>
</dbReference>
<dbReference type="AlphaFoldDB" id="A0A1X0JG15"/>
<dbReference type="RefSeq" id="WP_083128866.1">
    <property type="nucleotide sequence ID" value="NZ_MVIM01000021.1"/>
</dbReference>
<evidence type="ECO:0000313" key="8">
    <source>
        <dbReference type="Proteomes" id="UP000192411"/>
    </source>
</evidence>
<evidence type="ECO:0000256" key="5">
    <source>
        <dbReference type="SAM" id="MobiDB-lite"/>
    </source>
</evidence>
<keyword evidence="2 4" id="KW-0238">DNA-binding</keyword>
<dbReference type="InterPro" id="IPR009057">
    <property type="entry name" value="Homeodomain-like_sf"/>
</dbReference>
<feature type="compositionally biased region" description="Basic and acidic residues" evidence="5">
    <location>
        <begin position="12"/>
        <end position="21"/>
    </location>
</feature>
<dbReference type="PANTHER" id="PTHR30055:SF234">
    <property type="entry name" value="HTH-TYPE TRANSCRIPTIONAL REGULATOR BETI"/>
    <property type="match status" value="1"/>
</dbReference>
<dbReference type="STRING" id="75922.BST47_26870"/>
<feature type="domain" description="HTH tetR-type" evidence="6">
    <location>
        <begin position="23"/>
        <end position="83"/>
    </location>
</feature>
<protein>
    <submittedName>
        <fullName evidence="7">TetR family transcriptional regulator</fullName>
    </submittedName>
</protein>
<dbReference type="GO" id="GO:0000976">
    <property type="term" value="F:transcription cis-regulatory region binding"/>
    <property type="evidence" value="ECO:0007669"/>
    <property type="project" value="TreeGrafter"/>
</dbReference>
<feature type="DNA-binding region" description="H-T-H motif" evidence="4">
    <location>
        <begin position="46"/>
        <end position="65"/>
    </location>
</feature>
<organism evidence="7 8">
    <name type="scientific">Mycolicibacterium tusciae</name>
    <dbReference type="NCBI Taxonomy" id="75922"/>
    <lineage>
        <taxon>Bacteria</taxon>
        <taxon>Bacillati</taxon>
        <taxon>Actinomycetota</taxon>
        <taxon>Actinomycetes</taxon>
        <taxon>Mycobacteriales</taxon>
        <taxon>Mycobacteriaceae</taxon>
        <taxon>Mycolicibacterium</taxon>
    </lineage>
</organism>
<evidence type="ECO:0000256" key="2">
    <source>
        <dbReference type="ARBA" id="ARBA00023125"/>
    </source>
</evidence>
<comment type="caution">
    <text evidence="7">The sequence shown here is derived from an EMBL/GenBank/DDBJ whole genome shotgun (WGS) entry which is preliminary data.</text>
</comment>
<gene>
    <name evidence="7" type="ORF">BST47_26870</name>
</gene>
<accession>A0A1X0JG15</accession>
<dbReference type="PANTHER" id="PTHR30055">
    <property type="entry name" value="HTH-TYPE TRANSCRIPTIONAL REGULATOR RUTR"/>
    <property type="match status" value="1"/>
</dbReference>
<evidence type="ECO:0000256" key="4">
    <source>
        <dbReference type="PROSITE-ProRule" id="PRU00335"/>
    </source>
</evidence>
<dbReference type="PRINTS" id="PR00455">
    <property type="entry name" value="HTHTETR"/>
</dbReference>
<keyword evidence="1" id="KW-0805">Transcription regulation</keyword>
<evidence type="ECO:0000256" key="3">
    <source>
        <dbReference type="ARBA" id="ARBA00023163"/>
    </source>
</evidence>
<sequence length="220" mass="24409">MSTASESKPRRRYDNSRRRADAEARQRSIIEAATELFVKQGFGPTTIDQIATAADVSAQTIYATYGSKAAVLFRAIEIAVAGDYDEAPLMDFAPDLAELSEHRSQFAAAAHFVREMHDRVAGLMRVMEGAASADPSLEERRTDLLRQIRSAVSVWISQIGSEALRPGLSEDQATDVAFTVQAPHLYSIYTADLGWTPDQYEQWLAHALPRLLLRPELLTE</sequence>
<dbReference type="Gene3D" id="1.10.357.10">
    <property type="entry name" value="Tetracycline Repressor, domain 2"/>
    <property type="match status" value="1"/>
</dbReference>
<reference evidence="7 8" key="1">
    <citation type="submission" date="2017-02" db="EMBL/GenBank/DDBJ databases">
        <title>The new phylogeny of genus Mycobacterium.</title>
        <authorList>
            <person name="Tortoli E."/>
            <person name="Trovato A."/>
            <person name="Cirillo D.M."/>
        </authorList>
    </citation>
    <scope>NUCLEOTIDE SEQUENCE [LARGE SCALE GENOMIC DNA]</scope>
    <source>
        <strain evidence="7 8">DSM 44338</strain>
    </source>
</reference>
<evidence type="ECO:0000313" key="7">
    <source>
        <dbReference type="EMBL" id="ORB61714.1"/>
    </source>
</evidence>
<keyword evidence="3" id="KW-0804">Transcription</keyword>
<dbReference type="GO" id="GO:0003700">
    <property type="term" value="F:DNA-binding transcription factor activity"/>
    <property type="evidence" value="ECO:0007669"/>
    <property type="project" value="TreeGrafter"/>
</dbReference>
<dbReference type="Proteomes" id="UP000192411">
    <property type="component" value="Unassembled WGS sequence"/>
</dbReference>
<proteinExistence type="predicted"/>
<feature type="region of interest" description="Disordered" evidence="5">
    <location>
        <begin position="1"/>
        <end position="21"/>
    </location>
</feature>
<dbReference type="Pfam" id="PF00440">
    <property type="entry name" value="TetR_N"/>
    <property type="match status" value="1"/>
</dbReference>
<evidence type="ECO:0000259" key="6">
    <source>
        <dbReference type="PROSITE" id="PS50977"/>
    </source>
</evidence>
<dbReference type="InterPro" id="IPR001647">
    <property type="entry name" value="HTH_TetR"/>
</dbReference>